<evidence type="ECO:0000313" key="3">
    <source>
        <dbReference type="EMBL" id="KAB8212506.1"/>
    </source>
</evidence>
<name>A0A5N6E4K6_ASPPA</name>
<feature type="compositionally biased region" description="Acidic residues" evidence="1">
    <location>
        <begin position="104"/>
        <end position="115"/>
    </location>
</feature>
<feature type="transmembrane region" description="Helical" evidence="2">
    <location>
        <begin position="13"/>
        <end position="35"/>
    </location>
</feature>
<keyword evidence="2" id="KW-0472">Membrane</keyword>
<dbReference type="Proteomes" id="UP000326532">
    <property type="component" value="Unassembled WGS sequence"/>
</dbReference>
<keyword evidence="4" id="KW-1185">Reference proteome</keyword>
<dbReference type="AlphaFoldDB" id="A0A5N6E4K6"/>
<dbReference type="OMA" id="WRTLYEW"/>
<feature type="compositionally biased region" description="Low complexity" evidence="1">
    <location>
        <begin position="152"/>
        <end position="177"/>
    </location>
</feature>
<feature type="compositionally biased region" description="Basic and acidic residues" evidence="1">
    <location>
        <begin position="132"/>
        <end position="151"/>
    </location>
</feature>
<feature type="compositionally biased region" description="Polar residues" evidence="1">
    <location>
        <begin position="253"/>
        <end position="271"/>
    </location>
</feature>
<feature type="region of interest" description="Disordered" evidence="1">
    <location>
        <begin position="63"/>
        <end position="115"/>
    </location>
</feature>
<keyword evidence="2" id="KW-1133">Transmembrane helix</keyword>
<evidence type="ECO:0000256" key="1">
    <source>
        <dbReference type="SAM" id="MobiDB-lite"/>
    </source>
</evidence>
<feature type="compositionally biased region" description="Low complexity" evidence="1">
    <location>
        <begin position="185"/>
        <end position="195"/>
    </location>
</feature>
<sequence length="289" mass="33075">MCFDVLRNIISDISAIILLLCSLCLNLLALPGAFWRTLYEWNQSIQRGIRYFLRPRLNANGDIYNPPAINRSHNESRRRRRRLVNGTRNETAGDRSPFVVTHYDDDDDSHDSEQTVDETLAADVDELIAAEQQREAERQREERGQRAEQRPQEQGPHQPRPQHQQLGQQHSGQQQSESRVHELQQLEPQQQSSELPPREPMPRERVAPQQGSEEPAPMPGRGQPGETYPRTVTFTFGPNGIRPRAPTIRRTRWSNPVSPANQQAQPTQGRDSNIPGIFPVESEDRGKDH</sequence>
<feature type="compositionally biased region" description="Basic and acidic residues" evidence="1">
    <location>
        <begin position="196"/>
        <end position="206"/>
    </location>
</feature>
<feature type="region of interest" description="Disordered" evidence="1">
    <location>
        <begin position="132"/>
        <end position="289"/>
    </location>
</feature>
<keyword evidence="2" id="KW-0812">Transmembrane</keyword>
<accession>A0A5N6E4K6</accession>
<dbReference type="EMBL" id="ML734936">
    <property type="protein sequence ID" value="KAB8212506.1"/>
    <property type="molecule type" value="Genomic_DNA"/>
</dbReference>
<protein>
    <submittedName>
        <fullName evidence="3">Uncharacterized protein</fullName>
    </submittedName>
</protein>
<proteinExistence type="predicted"/>
<evidence type="ECO:0000313" key="4">
    <source>
        <dbReference type="Proteomes" id="UP000326532"/>
    </source>
</evidence>
<dbReference type="VEuPathDB" id="FungiDB:BDV34DRAFT_5051"/>
<organism evidence="3 4">
    <name type="scientific">Aspergillus parasiticus</name>
    <dbReference type="NCBI Taxonomy" id="5067"/>
    <lineage>
        <taxon>Eukaryota</taxon>
        <taxon>Fungi</taxon>
        <taxon>Dikarya</taxon>
        <taxon>Ascomycota</taxon>
        <taxon>Pezizomycotina</taxon>
        <taxon>Eurotiomycetes</taxon>
        <taxon>Eurotiomycetidae</taxon>
        <taxon>Eurotiales</taxon>
        <taxon>Aspergillaceae</taxon>
        <taxon>Aspergillus</taxon>
        <taxon>Aspergillus subgen. Circumdati</taxon>
    </lineage>
</organism>
<gene>
    <name evidence="3" type="ORF">BDV34DRAFT_5051</name>
</gene>
<evidence type="ECO:0000256" key="2">
    <source>
        <dbReference type="SAM" id="Phobius"/>
    </source>
</evidence>
<reference evidence="3 4" key="1">
    <citation type="submission" date="2019-04" db="EMBL/GenBank/DDBJ databases">
        <title>Fungal friends and foes A comparative genomics study of 23 Aspergillus species from section Flavi.</title>
        <authorList>
            <consortium name="DOE Joint Genome Institute"/>
            <person name="Kjaerbolling I."/>
            <person name="Vesth T.C."/>
            <person name="Frisvad J.C."/>
            <person name="Nybo J.L."/>
            <person name="Theobald S."/>
            <person name="Kildgaard S."/>
            <person name="Petersen T.I."/>
            <person name="Kuo A."/>
            <person name="Sato A."/>
            <person name="Lyhne E.K."/>
            <person name="Kogle M.E."/>
            <person name="Wiebenga A."/>
            <person name="Kun R.S."/>
            <person name="Lubbers R.J."/>
            <person name="Makela M.R."/>
            <person name="Barry K."/>
            <person name="Chovatia M."/>
            <person name="Clum A."/>
            <person name="Daum C."/>
            <person name="Haridas S."/>
            <person name="He G."/>
            <person name="LaButti K."/>
            <person name="Lipzen A."/>
            <person name="Mondo S."/>
            <person name="Pangilinan J."/>
            <person name="Riley R."/>
            <person name="Salamov A."/>
            <person name="Simmons B.A."/>
            <person name="Magnuson J.K."/>
            <person name="Henrissat B."/>
            <person name="Mortensen U.H."/>
            <person name="Larsen T.O."/>
            <person name="De vries R.P."/>
            <person name="Grigoriev I.V."/>
            <person name="Machida M."/>
            <person name="Baker S.E."/>
            <person name="Andersen M.R."/>
        </authorList>
    </citation>
    <scope>NUCLEOTIDE SEQUENCE [LARGE SCALE GENOMIC DNA]</scope>
    <source>
        <strain evidence="3 4">CBS 117618</strain>
    </source>
</reference>